<evidence type="ECO:0000313" key="1">
    <source>
        <dbReference type="EMBL" id="GMH13948.1"/>
    </source>
</evidence>
<dbReference type="EMBL" id="BSYO01000013">
    <property type="protein sequence ID" value="GMH13948.1"/>
    <property type="molecule type" value="Genomic_DNA"/>
</dbReference>
<reference evidence="1" key="1">
    <citation type="submission" date="2023-05" db="EMBL/GenBank/DDBJ databases">
        <title>Nepenthes gracilis genome sequencing.</title>
        <authorList>
            <person name="Fukushima K."/>
        </authorList>
    </citation>
    <scope>NUCLEOTIDE SEQUENCE</scope>
    <source>
        <strain evidence="1">SING2019-196</strain>
    </source>
</reference>
<evidence type="ECO:0000313" key="2">
    <source>
        <dbReference type="Proteomes" id="UP001279734"/>
    </source>
</evidence>
<name>A0AAD3XR09_NEPGR</name>
<sequence length="312" mass="34330">MINIRRSPADGATTQHRLSAIQKSGDALTKNPYRYNNAPLIKPIPANCIRRNQGKKQQLAISSTRHLQDIIQNSHHHQKHQHQKVAPRVKGPKFKVSISWTTSGRQQVSNIHQQNQRPAAERRLCANSNNTTTELLTTAKSLTKSRRANPLIIQSKKHANSACNSTKAGFGFSAGQLHAASKAQSLTASTPFNCPCFRKKQPTCKKSALHISTQNHNEFKQNKQKLLLSASLIINRHPPPMHPRQLGYGNQACTEAIGRGIISAGTASAKRQDSSSIATSYASALKDRLEFKSKVSNRLLFTAVETISGSNL</sequence>
<dbReference type="AlphaFoldDB" id="A0AAD3XR09"/>
<dbReference type="Proteomes" id="UP001279734">
    <property type="component" value="Unassembled WGS sequence"/>
</dbReference>
<proteinExistence type="predicted"/>
<gene>
    <name evidence="1" type="ORF">Nepgr_015789</name>
</gene>
<protein>
    <submittedName>
        <fullName evidence="1">Uncharacterized protein</fullName>
    </submittedName>
</protein>
<organism evidence="1 2">
    <name type="scientific">Nepenthes gracilis</name>
    <name type="common">Slender pitcher plant</name>
    <dbReference type="NCBI Taxonomy" id="150966"/>
    <lineage>
        <taxon>Eukaryota</taxon>
        <taxon>Viridiplantae</taxon>
        <taxon>Streptophyta</taxon>
        <taxon>Embryophyta</taxon>
        <taxon>Tracheophyta</taxon>
        <taxon>Spermatophyta</taxon>
        <taxon>Magnoliopsida</taxon>
        <taxon>eudicotyledons</taxon>
        <taxon>Gunneridae</taxon>
        <taxon>Pentapetalae</taxon>
        <taxon>Caryophyllales</taxon>
        <taxon>Nepenthaceae</taxon>
        <taxon>Nepenthes</taxon>
    </lineage>
</organism>
<keyword evidence="2" id="KW-1185">Reference proteome</keyword>
<comment type="caution">
    <text evidence="1">The sequence shown here is derived from an EMBL/GenBank/DDBJ whole genome shotgun (WGS) entry which is preliminary data.</text>
</comment>
<accession>A0AAD3XR09</accession>